<keyword evidence="1" id="KW-0805">Transcription regulation</keyword>
<dbReference type="OrthoDB" id="5297460at2"/>
<dbReference type="GO" id="GO:0003677">
    <property type="term" value="F:DNA binding"/>
    <property type="evidence" value="ECO:0007669"/>
    <property type="project" value="UniProtKB-KW"/>
</dbReference>
<proteinExistence type="predicted"/>
<evidence type="ECO:0000259" key="4">
    <source>
        <dbReference type="PROSITE" id="PS50987"/>
    </source>
</evidence>
<keyword evidence="3" id="KW-0804">Transcription</keyword>
<keyword evidence="6" id="KW-1185">Reference proteome</keyword>
<evidence type="ECO:0000313" key="5">
    <source>
        <dbReference type="EMBL" id="ALS96821.1"/>
    </source>
</evidence>
<dbReference type="Pfam" id="PF12840">
    <property type="entry name" value="HTH_20"/>
    <property type="match status" value="1"/>
</dbReference>
<dbReference type="CDD" id="cd00090">
    <property type="entry name" value="HTH_ARSR"/>
    <property type="match status" value="1"/>
</dbReference>
<evidence type="ECO:0000256" key="1">
    <source>
        <dbReference type="ARBA" id="ARBA00023015"/>
    </source>
</evidence>
<dbReference type="SUPFAM" id="SSF46785">
    <property type="entry name" value="Winged helix' DNA-binding domain"/>
    <property type="match status" value="1"/>
</dbReference>
<sequence>MQLEYAANQLAELGHPTRLGIFRLLVRAGHNGLSVGDIQHKLDIPASTLSHHLAKLMKVGLMSQSREGRTLYCKVAFEQMESLLAFLYEECCAGDCQPDLSRLGKTDAACGTDCS</sequence>
<keyword evidence="2" id="KW-0238">DNA-binding</keyword>
<dbReference type="NCBIfam" id="NF033788">
    <property type="entry name" value="HTH_metalloreg"/>
    <property type="match status" value="1"/>
</dbReference>
<dbReference type="InterPro" id="IPR036388">
    <property type="entry name" value="WH-like_DNA-bd_sf"/>
</dbReference>
<name>A0A0U3B586_9ALTE</name>
<dbReference type="InterPro" id="IPR001845">
    <property type="entry name" value="HTH_ArsR_DNA-bd_dom"/>
</dbReference>
<feature type="domain" description="HTH arsR-type" evidence="4">
    <location>
        <begin position="1"/>
        <end position="95"/>
    </location>
</feature>
<dbReference type="PANTHER" id="PTHR43132">
    <property type="entry name" value="ARSENICAL RESISTANCE OPERON REPRESSOR ARSR-RELATED"/>
    <property type="match status" value="1"/>
</dbReference>
<dbReference type="InterPro" id="IPR051011">
    <property type="entry name" value="Metal_resp_trans_reg"/>
</dbReference>
<dbReference type="PRINTS" id="PR00778">
    <property type="entry name" value="HTHARSR"/>
</dbReference>
<organism evidence="5 6">
    <name type="scientific">Lacimicrobium alkaliphilum</name>
    <dbReference type="NCBI Taxonomy" id="1526571"/>
    <lineage>
        <taxon>Bacteria</taxon>
        <taxon>Pseudomonadati</taxon>
        <taxon>Pseudomonadota</taxon>
        <taxon>Gammaproteobacteria</taxon>
        <taxon>Alteromonadales</taxon>
        <taxon>Alteromonadaceae</taxon>
        <taxon>Lacimicrobium</taxon>
    </lineage>
</organism>
<dbReference type="Gene3D" id="1.10.10.10">
    <property type="entry name" value="Winged helix-like DNA-binding domain superfamily/Winged helix DNA-binding domain"/>
    <property type="match status" value="1"/>
</dbReference>
<evidence type="ECO:0000256" key="3">
    <source>
        <dbReference type="ARBA" id="ARBA00023163"/>
    </source>
</evidence>
<protein>
    <submittedName>
        <fullName evidence="5">ArsR family transcriptional regulator</fullName>
    </submittedName>
</protein>
<accession>A0A0U3B586</accession>
<dbReference type="GO" id="GO:0003700">
    <property type="term" value="F:DNA-binding transcription factor activity"/>
    <property type="evidence" value="ECO:0007669"/>
    <property type="project" value="InterPro"/>
</dbReference>
<dbReference type="Proteomes" id="UP000068447">
    <property type="component" value="Chromosome"/>
</dbReference>
<dbReference type="AlphaFoldDB" id="A0A0U3B586"/>
<dbReference type="RefSeq" id="WP_062474684.1">
    <property type="nucleotide sequence ID" value="NZ_CP013650.1"/>
</dbReference>
<dbReference type="InterPro" id="IPR036390">
    <property type="entry name" value="WH_DNA-bd_sf"/>
</dbReference>
<dbReference type="PROSITE" id="PS50987">
    <property type="entry name" value="HTH_ARSR_2"/>
    <property type="match status" value="1"/>
</dbReference>
<dbReference type="SMART" id="SM00418">
    <property type="entry name" value="HTH_ARSR"/>
    <property type="match status" value="1"/>
</dbReference>
<gene>
    <name evidence="5" type="ORF">AT746_00040</name>
</gene>
<evidence type="ECO:0000256" key="2">
    <source>
        <dbReference type="ARBA" id="ARBA00023125"/>
    </source>
</evidence>
<dbReference type="PANTHER" id="PTHR43132:SF2">
    <property type="entry name" value="ARSENICAL RESISTANCE OPERON REPRESSOR ARSR-RELATED"/>
    <property type="match status" value="1"/>
</dbReference>
<dbReference type="KEGG" id="lal:AT746_00040"/>
<dbReference type="InterPro" id="IPR011991">
    <property type="entry name" value="ArsR-like_HTH"/>
</dbReference>
<evidence type="ECO:0000313" key="6">
    <source>
        <dbReference type="Proteomes" id="UP000068447"/>
    </source>
</evidence>
<dbReference type="STRING" id="1526571.AT746_00040"/>
<reference evidence="5 6" key="1">
    <citation type="submission" date="2015-12" db="EMBL/GenBank/DDBJ databases">
        <title>Complete genome of Lacimicrobium alkaliphilum KCTC 32984.</title>
        <authorList>
            <person name="Kim S.-G."/>
            <person name="Lee Y.-J."/>
        </authorList>
    </citation>
    <scope>NUCLEOTIDE SEQUENCE [LARGE SCALE GENOMIC DNA]</scope>
    <source>
        <strain evidence="5 6">YelD216</strain>
    </source>
</reference>
<dbReference type="EMBL" id="CP013650">
    <property type="protein sequence ID" value="ALS96821.1"/>
    <property type="molecule type" value="Genomic_DNA"/>
</dbReference>